<evidence type="ECO:0000313" key="2">
    <source>
        <dbReference type="Proteomes" id="UP001163046"/>
    </source>
</evidence>
<keyword evidence="2" id="KW-1185">Reference proteome</keyword>
<reference evidence="1" key="1">
    <citation type="submission" date="2023-01" db="EMBL/GenBank/DDBJ databases">
        <title>Genome assembly of the deep-sea coral Lophelia pertusa.</title>
        <authorList>
            <person name="Herrera S."/>
            <person name="Cordes E."/>
        </authorList>
    </citation>
    <scope>NUCLEOTIDE SEQUENCE</scope>
    <source>
        <strain evidence="1">USNM1676648</strain>
        <tissue evidence="1">Polyp</tissue>
    </source>
</reference>
<protein>
    <submittedName>
        <fullName evidence="1">Uncharacterized protein</fullName>
    </submittedName>
</protein>
<evidence type="ECO:0000313" key="1">
    <source>
        <dbReference type="EMBL" id="KAJ7318271.1"/>
    </source>
</evidence>
<dbReference type="Proteomes" id="UP001163046">
    <property type="component" value="Unassembled WGS sequence"/>
</dbReference>
<dbReference type="EMBL" id="MU827860">
    <property type="protein sequence ID" value="KAJ7318271.1"/>
    <property type="molecule type" value="Genomic_DNA"/>
</dbReference>
<feature type="non-terminal residue" evidence="1">
    <location>
        <position position="1"/>
    </location>
</feature>
<name>A0A9X0CCH9_9CNID</name>
<accession>A0A9X0CCH9</accession>
<organism evidence="1 2">
    <name type="scientific">Desmophyllum pertusum</name>
    <dbReference type="NCBI Taxonomy" id="174260"/>
    <lineage>
        <taxon>Eukaryota</taxon>
        <taxon>Metazoa</taxon>
        <taxon>Cnidaria</taxon>
        <taxon>Anthozoa</taxon>
        <taxon>Hexacorallia</taxon>
        <taxon>Scleractinia</taxon>
        <taxon>Caryophylliina</taxon>
        <taxon>Caryophylliidae</taxon>
        <taxon>Desmophyllum</taxon>
    </lineage>
</organism>
<proteinExistence type="predicted"/>
<sequence length="99" mass="11200">VINDIQLRRVRVIGVLLRTQVLSANLCQITAILGYPPISNILPSDLVFLQGQRHTWKLETSAGKGFTRCFLGENNINMEAMIGRLQNYPQTTTRNHITH</sequence>
<comment type="caution">
    <text evidence="1">The sequence shown here is derived from an EMBL/GenBank/DDBJ whole genome shotgun (WGS) entry which is preliminary data.</text>
</comment>
<gene>
    <name evidence="1" type="ORF">OS493_038044</name>
</gene>
<dbReference type="AlphaFoldDB" id="A0A9X0CCH9"/>